<feature type="transmembrane region" description="Helical" evidence="1">
    <location>
        <begin position="767"/>
        <end position="800"/>
    </location>
</feature>
<feature type="transmembrane region" description="Helical" evidence="1">
    <location>
        <begin position="194"/>
        <end position="221"/>
    </location>
</feature>
<feature type="transmembrane region" description="Helical" evidence="1">
    <location>
        <begin position="857"/>
        <end position="879"/>
    </location>
</feature>
<accession>A0A976FL21</accession>
<keyword evidence="1" id="KW-0812">Transmembrane</keyword>
<evidence type="ECO:0000313" key="3">
    <source>
        <dbReference type="Proteomes" id="UP000294530"/>
    </source>
</evidence>
<dbReference type="RefSeq" id="XP_067818247.1">
    <property type="nucleotide sequence ID" value="XM_067962686.1"/>
</dbReference>
<sequence>MESGTRARIGHFALGPASHMMQKPLQFRIRFGLSNATINRIRQLLLVTFLLLCASDARRAVAEPSHPYRRVEVRVEDYSFTDRPGEKQQVAVEAYDIQGSDFVPWPDVDVHVVTWETTDKPFKKTVETKEHKMKQQTERLPAVVDLNEIIEDLESDDANNKDNDAVLKQYVSYRRAMWWWSEDKTELNSQEQAAVLAVVVAVVTVFGLCGVLLWNVSWFLWRLLREKRTLNQLFFEDDPIVIEQHLGKFSEKILSLRIKQIACVRLRHLQVYLDARNLMQQLESVTFLELAMKLEKLPLHPSTRKEMTFAEINTAVEEITCRGEQIAVEMMQLEVPSRWKRYADAELWLRVQDNSLQSLHIANARVQQIAEQISELIMEKINSSEPLSKPVFISLLASLRQTSGTPHQNGAMGKATINEMDAFNRCWSGSMSISGSVGHLGGGIKEKDEFSFLLKAFDEKSEQHKIQAELHRAIECFQSAHEPEHEQLLLLENADNSRSNQAIQRTNQLGVNSAANSGVTTGSMRRLERWVDQAEVMEMTFIEEVENAQFLLEDARRDSFCAAVVSNEGKGLDSVQTLATNFVALGAKREDAILKAGEILANRSNMMLLVNSLRTMFDQLRKRDVMKMNERRNRDRVKAQEKRDRIVQKFVNKKRIMAEKIDRTREAQRQREEEARLRRQMEEWKDARAQDAQDRASFVWKITKADVLVVLVIMAIVFFENVREVALVKPLCQPDEEHHWWMVSWWAPASFQVFGCEVAYGIKILGVLAVLGVVFFLLSQLNLVAVMLPMFGAIALYFVRNEWLNMLLRLPLLLVIYAFNLGILHLFNRYEDRCKDDQNFQREDKDSIVHAAKQRRILLYVVFPIVSLVLTVVTGVGVACDYPEQCVGFAYAAAMPVLEGLWKLARGAYRL</sequence>
<dbReference type="AlphaFoldDB" id="A0A976FL21"/>
<keyword evidence="3" id="KW-1185">Reference proteome</keyword>
<dbReference type="KEGG" id="blac:94348357"/>
<evidence type="ECO:0000256" key="1">
    <source>
        <dbReference type="SAM" id="Phobius"/>
    </source>
</evidence>
<dbReference type="EMBL" id="SHOA02000016">
    <property type="protein sequence ID" value="TDH68748.1"/>
    <property type="molecule type" value="Genomic_DNA"/>
</dbReference>
<organism evidence="2 3">
    <name type="scientific">Bremia lactucae</name>
    <name type="common">Lettuce downy mildew</name>
    <dbReference type="NCBI Taxonomy" id="4779"/>
    <lineage>
        <taxon>Eukaryota</taxon>
        <taxon>Sar</taxon>
        <taxon>Stramenopiles</taxon>
        <taxon>Oomycota</taxon>
        <taxon>Peronosporomycetes</taxon>
        <taxon>Peronosporales</taxon>
        <taxon>Peronosporaceae</taxon>
        <taxon>Bremia</taxon>
    </lineage>
</organism>
<proteinExistence type="predicted"/>
<dbReference type="OrthoDB" id="166207at2759"/>
<keyword evidence="1" id="KW-1133">Transmembrane helix</keyword>
<comment type="caution">
    <text evidence="2">The sequence shown here is derived from an EMBL/GenBank/DDBJ whole genome shotgun (WGS) entry which is preliminary data.</text>
</comment>
<feature type="transmembrane region" description="Helical" evidence="1">
    <location>
        <begin position="806"/>
        <end position="827"/>
    </location>
</feature>
<gene>
    <name evidence="2" type="ORF">CCR75_004600</name>
</gene>
<feature type="transmembrane region" description="Helical" evidence="1">
    <location>
        <begin position="698"/>
        <end position="719"/>
    </location>
</feature>
<evidence type="ECO:0000313" key="2">
    <source>
        <dbReference type="EMBL" id="TDH68748.1"/>
    </source>
</evidence>
<dbReference type="GeneID" id="94348357"/>
<name>A0A976FL21_BRELC</name>
<protein>
    <submittedName>
        <fullName evidence="2">Uncharacterized protein</fullName>
    </submittedName>
</protein>
<dbReference type="Proteomes" id="UP000294530">
    <property type="component" value="Unassembled WGS sequence"/>
</dbReference>
<reference evidence="2 3" key="1">
    <citation type="journal article" date="2021" name="Genome Biol.">
        <title>AFLAP: assembly-free linkage analysis pipeline using k-mers from genome sequencing data.</title>
        <authorList>
            <person name="Fletcher K."/>
            <person name="Zhang L."/>
            <person name="Gil J."/>
            <person name="Han R."/>
            <person name="Cavanaugh K."/>
            <person name="Michelmore R."/>
        </authorList>
    </citation>
    <scope>NUCLEOTIDE SEQUENCE [LARGE SCALE GENOMIC DNA]</scope>
    <source>
        <strain evidence="2 3">SF5</strain>
    </source>
</reference>
<keyword evidence="1" id="KW-0472">Membrane</keyword>